<dbReference type="STRING" id="28085.Lcin_2640"/>
<evidence type="ECO:0000313" key="4">
    <source>
        <dbReference type="Proteomes" id="UP000255316"/>
    </source>
</evidence>
<dbReference type="RefSeq" id="WP_058465758.1">
    <property type="nucleotide sequence ID" value="NZ_CAAAHQ010000008.1"/>
</dbReference>
<evidence type="ECO:0000313" key="3">
    <source>
        <dbReference type="Proteomes" id="UP000054854"/>
    </source>
</evidence>
<dbReference type="Proteomes" id="UP000255316">
    <property type="component" value="Unassembled WGS sequence"/>
</dbReference>
<evidence type="ECO:0000313" key="1">
    <source>
        <dbReference type="EMBL" id="KTC83268.1"/>
    </source>
</evidence>
<dbReference type="Proteomes" id="UP000054854">
    <property type="component" value="Unassembled WGS sequence"/>
</dbReference>
<evidence type="ECO:0000313" key="2">
    <source>
        <dbReference type="EMBL" id="STX36678.1"/>
    </source>
</evidence>
<dbReference type="AlphaFoldDB" id="A0A378IN70"/>
<organism evidence="2 4">
    <name type="scientific">Legionella cincinnatiensis</name>
    <dbReference type="NCBI Taxonomy" id="28085"/>
    <lineage>
        <taxon>Bacteria</taxon>
        <taxon>Pseudomonadati</taxon>
        <taxon>Pseudomonadota</taxon>
        <taxon>Gammaproteobacteria</taxon>
        <taxon>Legionellales</taxon>
        <taxon>Legionellaceae</taxon>
        <taxon>Legionella</taxon>
    </lineage>
</organism>
<protein>
    <submittedName>
        <fullName evidence="2">Uncharacterized protein</fullName>
    </submittedName>
</protein>
<sequence length="940" mass="106038">MNYDLSLARVRQRTQIKQFKLGKENTLFSAKISKIPGAIYSNSLDIYSKKEIKISSTEAAHIIEKNGKFKSLICHVTPSSIKKLKQFGLIPAETPISQAINKLGEYRQIILKRAYEHHKVTSLYKEKASLLDFSQDLLMALEPLECGANTLDGYQEKSQKIAIQSNIQATITQLSKYKAKHRNTLNSLCVFDKNALDKIDLLYETLFTSLNILSITIKNASFEELQVLLRPTGPKSILTHIKNMGMAIVVKTQELNQNIIYSRQAKSFFRGELNNACEEALKVIQNYEVDPHNPILPAHQGNFNHSTRTIAVDFSGLGEEKIKHLIYALNEISDQGIQSRDEKYVLGEIELSSFDASNKRSGKNFSLANSFKNIFRGALFVLKQALFGVAYFLINLTIDLPVSYLTTLFSFGSLKISPLSTFLFPPKNQNGATPLVKELLESCSFKQNSFGSNSGRKLALLAVNLFKDLGHTFLDILYRLGLGFYDIVLDAKIKFNKGERTAQCQTILSHINDSIRAIQEENTKQLDSLMEQEKSIIKAQQKCSENTNSILITSPEVASVPYHLSSGEWHDIINVIFDKIKTNLDEEITYALAKHPLQTNLNLVLQLGAILSMLTPTAIPQVTQIYTQIFSLLQNTVTTIFPEAALNAGTQIINNDMVKYIQLTQMLENIIGFNQPLGIDTEEGNADKPIMKGNSFGQNLLGQTSMQNETCRRFLQMEVIQLLLTKQTVLPYLSYREKRLLMMTIEELFTDIKNKEYLIKGLSSLLYPSTKKTSLNQTLTIIFDYISLLTRCLLSPITFSFRPWYELENKIIKDLTRIVHAASRLSNALFNLVVRIFIRAPGDIIVNEVAARVEGAIHNNKHSISQISYQLSQYCNQSMEHIRQKSSSGADIMRHMATSPSPQIALKNATSYLYTDGFFAREKGVNFNELTCSMNTHLRS</sequence>
<reference evidence="1 3" key="1">
    <citation type="submission" date="2015-11" db="EMBL/GenBank/DDBJ databases">
        <title>Genomic analysis of 38 Legionella species identifies large and diverse effector repertoires.</title>
        <authorList>
            <person name="Burstein D."/>
            <person name="Amaro F."/>
            <person name="Zusman T."/>
            <person name="Lifshitz Z."/>
            <person name="Cohen O."/>
            <person name="Gilbert J.A."/>
            <person name="Pupko T."/>
            <person name="Shuman H.A."/>
            <person name="Segal G."/>
        </authorList>
    </citation>
    <scope>NUCLEOTIDE SEQUENCE [LARGE SCALE GENOMIC DNA]</scope>
    <source>
        <strain evidence="1 3">CDC#72-OH-14</strain>
    </source>
</reference>
<dbReference type="EMBL" id="LNXX01000043">
    <property type="protein sequence ID" value="KTC83268.1"/>
    <property type="molecule type" value="Genomic_DNA"/>
</dbReference>
<name>A0A378IN70_9GAMM</name>
<accession>A0A378IN70</accession>
<dbReference type="EMBL" id="UGNX01000001">
    <property type="protein sequence ID" value="STX36678.1"/>
    <property type="molecule type" value="Genomic_DNA"/>
</dbReference>
<dbReference type="OrthoDB" id="5630399at2"/>
<keyword evidence="3" id="KW-1185">Reference proteome</keyword>
<reference evidence="2 4" key="2">
    <citation type="submission" date="2018-06" db="EMBL/GenBank/DDBJ databases">
        <authorList>
            <consortium name="Pathogen Informatics"/>
            <person name="Doyle S."/>
        </authorList>
    </citation>
    <scope>NUCLEOTIDE SEQUENCE [LARGE SCALE GENOMIC DNA]</scope>
    <source>
        <strain evidence="2 4">NCTC12438</strain>
    </source>
</reference>
<proteinExistence type="predicted"/>
<gene>
    <name evidence="1" type="ORF">Lcin_2640</name>
    <name evidence="2" type="ORF">NCTC12438_03313</name>
</gene>